<dbReference type="Proteomes" id="UP000663860">
    <property type="component" value="Unassembled WGS sequence"/>
</dbReference>
<dbReference type="SUPFAM" id="SSF51011">
    <property type="entry name" value="Glycosyl hydrolase domain"/>
    <property type="match status" value="1"/>
</dbReference>
<gene>
    <name evidence="13" type="ORF">IZO911_LOCUS11584</name>
</gene>
<dbReference type="EMBL" id="CAJNOE010000087">
    <property type="protein sequence ID" value="CAF0888457.1"/>
    <property type="molecule type" value="Genomic_DNA"/>
</dbReference>
<feature type="chain" id="PRO_5032845091" description="Maltase" evidence="9">
    <location>
        <begin position="22"/>
        <end position="985"/>
    </location>
</feature>
<dbReference type="PANTHER" id="PTHR22762">
    <property type="entry name" value="ALPHA-GLUCOSIDASE"/>
    <property type="match status" value="1"/>
</dbReference>
<dbReference type="PANTHER" id="PTHR22762:SF133">
    <property type="entry name" value="P-TYPE DOMAIN-CONTAINING PROTEIN"/>
    <property type="match status" value="1"/>
</dbReference>
<reference evidence="13" key="1">
    <citation type="submission" date="2021-02" db="EMBL/GenBank/DDBJ databases">
        <authorList>
            <person name="Nowell W R."/>
        </authorList>
    </citation>
    <scope>NUCLEOTIDE SEQUENCE</scope>
</reference>
<dbReference type="FunFam" id="2.60.40.1180:FF:000005">
    <property type="entry name" value="Maltase-glucoamylase, intestinal"/>
    <property type="match status" value="1"/>
</dbReference>
<keyword evidence="4" id="KW-0472">Membrane</keyword>
<dbReference type="InterPro" id="IPR017853">
    <property type="entry name" value="GH"/>
</dbReference>
<dbReference type="GO" id="GO:0030246">
    <property type="term" value="F:carbohydrate binding"/>
    <property type="evidence" value="ECO:0007669"/>
    <property type="project" value="InterPro"/>
</dbReference>
<keyword evidence="3 8" id="KW-0378">Hydrolase</keyword>
<dbReference type="Gene3D" id="2.60.40.1760">
    <property type="entry name" value="glycosyl hydrolase (family 31)"/>
    <property type="match status" value="1"/>
</dbReference>
<dbReference type="InterPro" id="IPR013780">
    <property type="entry name" value="Glyco_hydro_b"/>
</dbReference>
<name>A0A813YSI8_9BILA</name>
<dbReference type="CDD" id="cd14752">
    <property type="entry name" value="GH31_N"/>
    <property type="match status" value="1"/>
</dbReference>
<comment type="similarity">
    <text evidence="2 8">Belongs to the glycosyl hydrolase 31 family.</text>
</comment>
<evidence type="ECO:0000256" key="7">
    <source>
        <dbReference type="ARBA" id="ARBA00041343"/>
    </source>
</evidence>
<dbReference type="SUPFAM" id="SSF74650">
    <property type="entry name" value="Galactose mutarotase-like"/>
    <property type="match status" value="1"/>
</dbReference>
<evidence type="ECO:0000256" key="1">
    <source>
        <dbReference type="ARBA" id="ARBA00004370"/>
    </source>
</evidence>
<dbReference type="InterPro" id="IPR000519">
    <property type="entry name" value="P_trefoil_dom"/>
</dbReference>
<dbReference type="PROSITE" id="PS00129">
    <property type="entry name" value="GLYCOSYL_HYDROL_F31_1"/>
    <property type="match status" value="1"/>
</dbReference>
<dbReference type="GO" id="GO:0005975">
    <property type="term" value="P:carbohydrate metabolic process"/>
    <property type="evidence" value="ECO:0007669"/>
    <property type="project" value="InterPro"/>
</dbReference>
<evidence type="ECO:0000313" key="13">
    <source>
        <dbReference type="EMBL" id="CAF0888457.1"/>
    </source>
</evidence>
<evidence type="ECO:0000256" key="8">
    <source>
        <dbReference type="RuleBase" id="RU361185"/>
    </source>
</evidence>
<dbReference type="SUPFAM" id="SSF51445">
    <property type="entry name" value="(Trans)glycosidases"/>
    <property type="match status" value="1"/>
</dbReference>
<dbReference type="InterPro" id="IPR025887">
    <property type="entry name" value="Glyco_hydro_31_N_dom"/>
</dbReference>
<dbReference type="InterPro" id="IPR011013">
    <property type="entry name" value="Gal_mutarotase_sf_dom"/>
</dbReference>
<evidence type="ECO:0000256" key="6">
    <source>
        <dbReference type="ARBA" id="ARBA00023295"/>
    </source>
</evidence>
<dbReference type="Pfam" id="PF21365">
    <property type="entry name" value="Glyco_hydro_31_3rd"/>
    <property type="match status" value="1"/>
</dbReference>
<dbReference type="InterPro" id="IPR030458">
    <property type="entry name" value="Glyco_hydro_31_AS"/>
</dbReference>
<evidence type="ECO:0000259" key="11">
    <source>
        <dbReference type="Pfam" id="PF13802"/>
    </source>
</evidence>
<dbReference type="AlphaFoldDB" id="A0A813YSI8"/>
<comment type="subcellular location">
    <subcellularLocation>
        <location evidence="1">Membrane</location>
    </subcellularLocation>
</comment>
<organism evidence="13 14">
    <name type="scientific">Adineta steineri</name>
    <dbReference type="NCBI Taxonomy" id="433720"/>
    <lineage>
        <taxon>Eukaryota</taxon>
        <taxon>Metazoa</taxon>
        <taxon>Spiralia</taxon>
        <taxon>Gnathifera</taxon>
        <taxon>Rotifera</taxon>
        <taxon>Eurotatoria</taxon>
        <taxon>Bdelloidea</taxon>
        <taxon>Adinetida</taxon>
        <taxon>Adinetidae</taxon>
        <taxon>Adineta</taxon>
    </lineage>
</organism>
<proteinExistence type="inferred from homology"/>
<feature type="domain" description="Glycosyl hydrolase family 31 C-terminal" evidence="12">
    <location>
        <begin position="764"/>
        <end position="851"/>
    </location>
</feature>
<dbReference type="Gene3D" id="3.20.20.80">
    <property type="entry name" value="Glycosidases"/>
    <property type="match status" value="1"/>
</dbReference>
<evidence type="ECO:0000256" key="2">
    <source>
        <dbReference type="ARBA" id="ARBA00007806"/>
    </source>
</evidence>
<evidence type="ECO:0000256" key="5">
    <source>
        <dbReference type="ARBA" id="ARBA00023180"/>
    </source>
</evidence>
<feature type="domain" description="Glycoside hydrolase family 31 TIM barrel" evidence="10">
    <location>
        <begin position="377"/>
        <end position="756"/>
    </location>
</feature>
<evidence type="ECO:0000259" key="10">
    <source>
        <dbReference type="Pfam" id="PF01055"/>
    </source>
</evidence>
<keyword evidence="9" id="KW-0732">Signal</keyword>
<dbReference type="CDD" id="cd06602">
    <property type="entry name" value="GH31_MGAM_SI_GAA"/>
    <property type="match status" value="1"/>
</dbReference>
<evidence type="ECO:0000256" key="9">
    <source>
        <dbReference type="SAM" id="SignalP"/>
    </source>
</evidence>
<dbReference type="InterPro" id="IPR048395">
    <property type="entry name" value="Glyco_hydro_31_C"/>
</dbReference>
<dbReference type="CDD" id="cd00111">
    <property type="entry name" value="Trefoil"/>
    <property type="match status" value="1"/>
</dbReference>
<dbReference type="Gene3D" id="2.60.40.1180">
    <property type="entry name" value="Golgi alpha-mannosidase II"/>
    <property type="match status" value="2"/>
</dbReference>
<evidence type="ECO:0000256" key="4">
    <source>
        <dbReference type="ARBA" id="ARBA00023136"/>
    </source>
</evidence>
<dbReference type="Pfam" id="PF01055">
    <property type="entry name" value="Glyco_hydro_31_2nd"/>
    <property type="match status" value="1"/>
</dbReference>
<dbReference type="InterPro" id="IPR000322">
    <property type="entry name" value="Glyco_hydro_31_TIM"/>
</dbReference>
<evidence type="ECO:0000313" key="14">
    <source>
        <dbReference type="Proteomes" id="UP000663860"/>
    </source>
</evidence>
<feature type="signal peptide" evidence="9">
    <location>
        <begin position="1"/>
        <end position="21"/>
    </location>
</feature>
<evidence type="ECO:0000256" key="3">
    <source>
        <dbReference type="ARBA" id="ARBA00022801"/>
    </source>
</evidence>
<dbReference type="Pfam" id="PF13802">
    <property type="entry name" value="Gal_mutarotas_2"/>
    <property type="match status" value="1"/>
</dbReference>
<dbReference type="GO" id="GO:0004558">
    <property type="term" value="F:alpha-1,4-glucosidase activity"/>
    <property type="evidence" value="ECO:0007669"/>
    <property type="project" value="TreeGrafter"/>
</dbReference>
<protein>
    <recommendedName>
        <fullName evidence="7">Maltase</fullName>
    </recommendedName>
</protein>
<comment type="caution">
    <text evidence="13">The sequence shown here is derived from an EMBL/GenBank/DDBJ whole genome shotgun (WGS) entry which is preliminary data.</text>
</comment>
<sequence length="985" mass="114459">MHRIILLFSLVGFICIVYVNGRAYNHKEFDLTMQHQTQINRNDKMVKEDPEIIIVEIPDKIKNDTKYRINCLPDIDEYKSFCMFDVSINRTLNITNESCLARGCTWDSNVSTCFIPLEKGGYDLMGESNQISNAITQYKLIRLSTNSSMTKIQSKDTSNDFSLFDNDIDNLDVQISVSGTNMIRMTIRDTNAQRYEVPVPIQWNPSISSSSKIKFQLTKSLNNQIGFRIQRTNTQSILFDTSFFANSFIYDDKFIQIITTIPSRNIYGFGENTHRSFRHTLKESYRYGMFSRDQWPSGVNENLYGAHPFYMVVEPDGQAFGIFIFNSNAQDYKFDEFDDNQAMLTYRTIGGILDIIFFAGPNPENVIQQYQSVIGKPYMPPYWALGFQLSRYGYNTLNNMKAAMTRTLDANIPLDVMYGDIDYFYKRLDFTWHPIDFDGLPEYIDWLHDNGMKFITILDPAIDSQEKNYSTYTEGEKDNIWIKWPIHRNLQFNETNNRNMLGHVWPDGKAVFPDFFYPPAIEWWKSQIVNYHSKLKFDGLWIDMNEPANFDTNKDKPWNWNGEELWNLHCPIDDEPFENPPYKTAICGDYISDKTLCMIGEQTDGQGHIYNHYDVHSLYGWSETVASLVAGRMTENKRSVVISRSTFPSSGVFGGHWLGDNTADWTHLKFNIIGMLEFNLFGIPYIGADICGYFQNTTEQMCQRWMQLGAFNPFFRNHNGFGYIDQDPGIFSTNVATSNRHAVELRYTLIPYLYTLFHRVHVSGGTVVRSMVHIFPLDSECWSLDEQFLWGSSLLIAPVIYENHINKSLYLPTTERWFDYYTGEEQTILDHLTVSAPLDFIPLYLRGGYIIPHQQSAMNTVASRKKPLFLIIALDKNQHASGDLFWDDGESIDTYERSIYNYFIFNYQSQRLTIEPWTYKYQQMGNGIKFEDIKIFGLNKQPTKILWNGQELISTSQWTFDITTNVLHMTKLSLNVAKTHKFIIS</sequence>
<keyword evidence="5" id="KW-0325">Glycoprotein</keyword>
<feature type="domain" description="Glycoside hydrolase family 31 N-terminal" evidence="11">
    <location>
        <begin position="173"/>
        <end position="327"/>
    </location>
</feature>
<keyword evidence="6 8" id="KW-0326">Glycosidase</keyword>
<accession>A0A813YSI8</accession>
<dbReference type="GO" id="GO:0016020">
    <property type="term" value="C:membrane"/>
    <property type="evidence" value="ECO:0007669"/>
    <property type="project" value="UniProtKB-SubCell"/>
</dbReference>
<evidence type="ECO:0000259" key="12">
    <source>
        <dbReference type="Pfam" id="PF21365"/>
    </source>
</evidence>